<dbReference type="GO" id="GO:0006281">
    <property type="term" value="P:DNA repair"/>
    <property type="evidence" value="ECO:0007669"/>
    <property type="project" value="UniProtKB-KW"/>
</dbReference>
<proteinExistence type="inferred from homology"/>
<protein>
    <recommendedName>
        <fullName evidence="2 8">DNA repair protein RecN</fullName>
    </recommendedName>
    <alternativeName>
        <fullName evidence="7 8">Recombination protein N</fullName>
    </alternativeName>
</protein>
<dbReference type="GO" id="GO:0006310">
    <property type="term" value="P:DNA recombination"/>
    <property type="evidence" value="ECO:0007669"/>
    <property type="project" value="InterPro"/>
</dbReference>
<evidence type="ECO:0000313" key="11">
    <source>
        <dbReference type="EMBL" id="PWJ87552.1"/>
    </source>
</evidence>
<dbReference type="SUPFAM" id="SSF52540">
    <property type="entry name" value="P-loop containing nucleoside triphosphate hydrolases"/>
    <property type="match status" value="1"/>
</dbReference>
<dbReference type="PIRSF" id="PIRSF003128">
    <property type="entry name" value="RecN"/>
    <property type="match status" value="1"/>
</dbReference>
<evidence type="ECO:0000256" key="3">
    <source>
        <dbReference type="ARBA" id="ARBA00022741"/>
    </source>
</evidence>
<evidence type="ECO:0000256" key="7">
    <source>
        <dbReference type="ARBA" id="ARBA00033408"/>
    </source>
</evidence>
<evidence type="ECO:0000256" key="2">
    <source>
        <dbReference type="ARBA" id="ARBA00021315"/>
    </source>
</evidence>
<dbReference type="GO" id="GO:0009432">
    <property type="term" value="P:SOS response"/>
    <property type="evidence" value="ECO:0007669"/>
    <property type="project" value="TreeGrafter"/>
</dbReference>
<sequence length="531" mass="61263">MIVSLSLKNFGLFKDANVDFHEKLNVITGESGAGKSMFISAINAFLTGNIPQNLRTDEGNISAFFIVDDEIRDLIKDDFNLDSEELVISSTFTSKRAFFRINGTIVPKELIQKIGKHLIEVHSQDSNILLRDESYQSKLIYSLLRDKKPELFSHYDDYFKEYSSLKSKFEHIPSDPSEIFRKLDILNYQIEEIERLNPVIGEDDELNDRYKALNNVEEIRKNLYEDLNILKDNEEFNLDIAIGNVVYNLSKISDFGFKEYYEQALNIQELLNDLHGNLEYKLEDLNVDPNELQQVGDRLNEIINLKRKYGPSLEDVILKLENMKKEYEYLSELKDEIDLIEPKLKELKKKLKQESNNIIKKSIDYLNSLKKSIEKNLYDLNMKNASIDFRFSDKEPDNTSAHKAILLLKTTPQSPFLNLSEIASGGEMSRILLAMETVFGNDHSIDTMLFDEIDSGVGPRMADVVGEKLEELSKNKQVIVITHMPQVANDANRHFKILKIEKNAKTYSSIIRLNSDERDKEIKDMYGDIVL</sequence>
<dbReference type="GO" id="GO:0043590">
    <property type="term" value="C:bacterial nucleoid"/>
    <property type="evidence" value="ECO:0007669"/>
    <property type="project" value="TreeGrafter"/>
</dbReference>
<dbReference type="Proteomes" id="UP000245921">
    <property type="component" value="Unassembled WGS sequence"/>
</dbReference>
<dbReference type="Gene3D" id="3.40.50.300">
    <property type="entry name" value="P-loop containing nucleotide triphosphate hydrolases"/>
    <property type="match status" value="2"/>
</dbReference>
<evidence type="ECO:0000256" key="8">
    <source>
        <dbReference type="PIRNR" id="PIRNR003128"/>
    </source>
</evidence>
<dbReference type="RefSeq" id="WP_158274903.1">
    <property type="nucleotide sequence ID" value="NZ_JAMHJO010000018.1"/>
</dbReference>
<evidence type="ECO:0000256" key="5">
    <source>
        <dbReference type="ARBA" id="ARBA00022840"/>
    </source>
</evidence>
<comment type="similarity">
    <text evidence="1 8">Belongs to the RecN family.</text>
</comment>
<feature type="coiled-coil region" evidence="9">
    <location>
        <begin position="313"/>
        <end position="364"/>
    </location>
</feature>
<keyword evidence="3" id="KW-0547">Nucleotide-binding</keyword>
<evidence type="ECO:0000256" key="9">
    <source>
        <dbReference type="SAM" id="Coils"/>
    </source>
</evidence>
<evidence type="ECO:0000256" key="4">
    <source>
        <dbReference type="ARBA" id="ARBA00022763"/>
    </source>
</evidence>
<reference evidence="11 12" key="1">
    <citation type="submission" date="2018-05" db="EMBL/GenBank/DDBJ databases">
        <title>Genomic Encyclopedia of Type Strains, Phase IV (KMG-IV): sequencing the most valuable type-strain genomes for metagenomic binning, comparative biology and taxonomic classification.</title>
        <authorList>
            <person name="Goeker M."/>
        </authorList>
    </citation>
    <scope>NUCLEOTIDE SEQUENCE [LARGE SCALE GENOMIC DNA]</scope>
    <source>
        <strain evidence="11 12">DSM 24906</strain>
    </source>
</reference>
<dbReference type="PANTHER" id="PTHR11059">
    <property type="entry name" value="DNA REPAIR PROTEIN RECN"/>
    <property type="match status" value="1"/>
</dbReference>
<comment type="function">
    <text evidence="8">May be involved in recombinational repair of damaged DNA.</text>
</comment>
<evidence type="ECO:0000256" key="6">
    <source>
        <dbReference type="ARBA" id="ARBA00023204"/>
    </source>
</evidence>
<dbReference type="Pfam" id="PF13476">
    <property type="entry name" value="AAA_23"/>
    <property type="match status" value="1"/>
</dbReference>
<accession>A0AA45C4Y6</accession>
<dbReference type="InterPro" id="IPR004604">
    <property type="entry name" value="DNA_recomb/repair_RecN"/>
</dbReference>
<feature type="domain" description="Rad50/SbcC-type AAA" evidence="10">
    <location>
        <begin position="4"/>
        <end position="226"/>
    </location>
</feature>
<keyword evidence="6 8" id="KW-0234">DNA repair</keyword>
<dbReference type="InterPro" id="IPR038729">
    <property type="entry name" value="Rad50/SbcC_AAA"/>
</dbReference>
<dbReference type="PANTHER" id="PTHR11059:SF0">
    <property type="entry name" value="DNA REPAIR PROTEIN RECN"/>
    <property type="match status" value="1"/>
</dbReference>
<evidence type="ECO:0000259" key="10">
    <source>
        <dbReference type="Pfam" id="PF13476"/>
    </source>
</evidence>
<gene>
    <name evidence="11" type="ORF">C7380_12335</name>
</gene>
<name>A0AA45C4Y6_9BACT</name>
<keyword evidence="5" id="KW-0067">ATP-binding</keyword>
<dbReference type="AlphaFoldDB" id="A0AA45C4Y6"/>
<organism evidence="11 12">
    <name type="scientific">Oceanotoga teriensis</name>
    <dbReference type="NCBI Taxonomy" id="515440"/>
    <lineage>
        <taxon>Bacteria</taxon>
        <taxon>Thermotogati</taxon>
        <taxon>Thermotogota</taxon>
        <taxon>Thermotogae</taxon>
        <taxon>Petrotogales</taxon>
        <taxon>Petrotogaceae</taxon>
        <taxon>Oceanotoga</taxon>
    </lineage>
</organism>
<dbReference type="InterPro" id="IPR027417">
    <property type="entry name" value="P-loop_NTPase"/>
</dbReference>
<evidence type="ECO:0000256" key="1">
    <source>
        <dbReference type="ARBA" id="ARBA00009441"/>
    </source>
</evidence>
<dbReference type="GO" id="GO:0005524">
    <property type="term" value="F:ATP binding"/>
    <property type="evidence" value="ECO:0007669"/>
    <property type="project" value="UniProtKB-KW"/>
</dbReference>
<comment type="caution">
    <text evidence="11">The sequence shown here is derived from an EMBL/GenBank/DDBJ whole genome shotgun (WGS) entry which is preliminary data.</text>
</comment>
<dbReference type="EMBL" id="QGGI01000023">
    <property type="protein sequence ID" value="PWJ87552.1"/>
    <property type="molecule type" value="Genomic_DNA"/>
</dbReference>
<keyword evidence="12" id="KW-1185">Reference proteome</keyword>
<keyword evidence="4 8" id="KW-0227">DNA damage</keyword>
<evidence type="ECO:0000313" key="12">
    <source>
        <dbReference type="Proteomes" id="UP000245921"/>
    </source>
</evidence>
<keyword evidence="9" id="KW-0175">Coiled coil</keyword>